<reference evidence="3 4" key="1">
    <citation type="journal article" date="2018" name="New Phytol.">
        <title>Phylogenomics of Endogonaceae and evolution of mycorrhizas within Mucoromycota.</title>
        <authorList>
            <person name="Chang Y."/>
            <person name="Desiro A."/>
            <person name="Na H."/>
            <person name="Sandor L."/>
            <person name="Lipzen A."/>
            <person name="Clum A."/>
            <person name="Barry K."/>
            <person name="Grigoriev I.V."/>
            <person name="Martin F.M."/>
            <person name="Stajich J.E."/>
            <person name="Smith M.E."/>
            <person name="Bonito G."/>
            <person name="Spatafora J.W."/>
        </authorList>
    </citation>
    <scope>NUCLEOTIDE SEQUENCE [LARGE SCALE GENOMIC DNA]</scope>
    <source>
        <strain evidence="3 4">AD002</strain>
    </source>
</reference>
<protein>
    <submittedName>
        <fullName evidence="3">Uncharacterized protein</fullName>
    </submittedName>
</protein>
<evidence type="ECO:0000256" key="2">
    <source>
        <dbReference type="SAM" id="MobiDB-lite"/>
    </source>
</evidence>
<feature type="compositionally biased region" description="Polar residues" evidence="2">
    <location>
        <begin position="53"/>
        <end position="63"/>
    </location>
</feature>
<feature type="coiled-coil region" evidence="1">
    <location>
        <begin position="219"/>
        <end position="292"/>
    </location>
</feature>
<keyword evidence="4" id="KW-1185">Reference proteome</keyword>
<sequence>MDGITRHFTSNPPITMQNGKGKKSATTSNTTCATSTISPPTSEQTRLPHPTGEPSSSQQSVRNMQVHHKKDVKSPSEIIENLKAKMLHYELNEITSLFELLTLADEPTTIRQLKNEVEERNTQIAQLQKVVAAQLETEKQCRSQLFFNNSYIIQGEHIVSELSSRNNTLEMRMHATEDEMIQAQSVWKDDQKFTLIKLAVCEARVAELEAFRKTAGDQHDDVVRANNELVLRLAQLEKESAKQLGKLEINLAIAEVTAKAMEGELVLEKRKVEALEAKLTLHEVEAKAMQELLAERNGTVTRLEGELAMESEKAMVLGKKLAIHEVEAKAMQELLAERNEKVTWLECELAMESGKAVVLGKKLITQGDDLKAAKERVGKFEDLRAEGEGCEEDEGEDGGA</sequence>
<organism evidence="3 4">
    <name type="scientific">Jimgerdemannia flammicorona</name>
    <dbReference type="NCBI Taxonomy" id="994334"/>
    <lineage>
        <taxon>Eukaryota</taxon>
        <taxon>Fungi</taxon>
        <taxon>Fungi incertae sedis</taxon>
        <taxon>Mucoromycota</taxon>
        <taxon>Mucoromycotina</taxon>
        <taxon>Endogonomycetes</taxon>
        <taxon>Endogonales</taxon>
        <taxon>Endogonaceae</taxon>
        <taxon>Jimgerdemannia</taxon>
    </lineage>
</organism>
<feature type="compositionally biased region" description="Low complexity" evidence="2">
    <location>
        <begin position="24"/>
        <end position="38"/>
    </location>
</feature>
<dbReference type="Proteomes" id="UP000274822">
    <property type="component" value="Unassembled WGS sequence"/>
</dbReference>
<keyword evidence="1" id="KW-0175">Coiled coil</keyword>
<evidence type="ECO:0000313" key="4">
    <source>
        <dbReference type="Proteomes" id="UP000274822"/>
    </source>
</evidence>
<evidence type="ECO:0000256" key="1">
    <source>
        <dbReference type="SAM" id="Coils"/>
    </source>
</evidence>
<name>A0A433QT58_9FUNG</name>
<proteinExistence type="predicted"/>
<feature type="compositionally biased region" description="Polar residues" evidence="2">
    <location>
        <begin position="7"/>
        <end position="18"/>
    </location>
</feature>
<comment type="caution">
    <text evidence="3">The sequence shown here is derived from an EMBL/GenBank/DDBJ whole genome shotgun (WGS) entry which is preliminary data.</text>
</comment>
<gene>
    <name evidence="3" type="ORF">BC938DRAFT_473741</name>
</gene>
<dbReference type="AlphaFoldDB" id="A0A433QT58"/>
<accession>A0A433QT58</accession>
<feature type="region of interest" description="Disordered" evidence="2">
    <location>
        <begin position="1"/>
        <end position="74"/>
    </location>
</feature>
<evidence type="ECO:0000313" key="3">
    <source>
        <dbReference type="EMBL" id="RUS32938.1"/>
    </source>
</evidence>
<dbReference type="EMBL" id="RBNJ01001633">
    <property type="protein sequence ID" value="RUS32938.1"/>
    <property type="molecule type" value="Genomic_DNA"/>
</dbReference>